<sequence>MPDTALQQGFWNRWNTETREQRRDEVSWRQQREVLGWLQALDRRDLDIIDVGCGAGWLTEHLLPFGRVTGTDLSDQVLARAATRIPQARFVPGDFMALDFGEAAFDVAVSLEVLSHVADQQGFLRRVARLLRPGGHLMLATQNRPILERNRIPPPEPGQLRRWVDRRELRALLEPEFEVLRIHTVTPRADRGLLRIANSYKLNRMARLVAGDGFERLKERCGLGWTIMALGRRRPSAH</sequence>
<evidence type="ECO:0000259" key="1">
    <source>
        <dbReference type="Pfam" id="PF08241"/>
    </source>
</evidence>
<proteinExistence type="predicted"/>
<dbReference type="AlphaFoldDB" id="A0A9X9X5Q7"/>
<comment type="caution">
    <text evidence="2">The sequence shown here is derived from an EMBL/GenBank/DDBJ whole genome shotgun (WGS) entry which is preliminary data.</text>
</comment>
<evidence type="ECO:0000313" key="2">
    <source>
        <dbReference type="EMBL" id="MBR0679043.1"/>
    </source>
</evidence>
<keyword evidence="2" id="KW-0808">Transferase</keyword>
<protein>
    <submittedName>
        <fullName evidence="2">Class I SAM-dependent methyltransferase</fullName>
    </submittedName>
</protein>
<dbReference type="Gene3D" id="3.40.50.150">
    <property type="entry name" value="Vaccinia Virus protein VP39"/>
    <property type="match status" value="1"/>
</dbReference>
<name>A0A9X9X5Q7_9PROT</name>
<dbReference type="GO" id="GO:0032259">
    <property type="term" value="P:methylation"/>
    <property type="evidence" value="ECO:0007669"/>
    <property type="project" value="UniProtKB-KW"/>
</dbReference>
<accession>A0A9X9X5Q7</accession>
<reference evidence="2" key="1">
    <citation type="submission" date="2020-01" db="EMBL/GenBank/DDBJ databases">
        <authorList>
            <person name="Rat A."/>
        </authorList>
    </citation>
    <scope>NUCLEOTIDE SEQUENCE</scope>
    <source>
        <strain evidence="2">LMG 31228</strain>
    </source>
</reference>
<dbReference type="PANTHER" id="PTHR42912">
    <property type="entry name" value="METHYLTRANSFERASE"/>
    <property type="match status" value="1"/>
</dbReference>
<dbReference type="InterPro" id="IPR029063">
    <property type="entry name" value="SAM-dependent_MTases_sf"/>
</dbReference>
<dbReference type="InterPro" id="IPR050508">
    <property type="entry name" value="Methyltransf_Superfamily"/>
</dbReference>
<dbReference type="PANTHER" id="PTHR42912:SF93">
    <property type="entry name" value="N6-ADENOSINE-METHYLTRANSFERASE TMT1A"/>
    <property type="match status" value="1"/>
</dbReference>
<dbReference type="SUPFAM" id="SSF53335">
    <property type="entry name" value="S-adenosyl-L-methionine-dependent methyltransferases"/>
    <property type="match status" value="1"/>
</dbReference>
<dbReference type="Proteomes" id="UP001138709">
    <property type="component" value="Unassembled WGS sequence"/>
</dbReference>
<keyword evidence="2" id="KW-0489">Methyltransferase</keyword>
<dbReference type="CDD" id="cd02440">
    <property type="entry name" value="AdoMet_MTases"/>
    <property type="match status" value="1"/>
</dbReference>
<organism evidence="2 3">
    <name type="scientific">Neoroseomonas eburnea</name>
    <dbReference type="NCBI Taxonomy" id="1346889"/>
    <lineage>
        <taxon>Bacteria</taxon>
        <taxon>Pseudomonadati</taxon>
        <taxon>Pseudomonadota</taxon>
        <taxon>Alphaproteobacteria</taxon>
        <taxon>Acetobacterales</taxon>
        <taxon>Acetobacteraceae</taxon>
        <taxon>Neoroseomonas</taxon>
    </lineage>
</organism>
<gene>
    <name evidence="2" type="ORF">GXW74_00965</name>
</gene>
<feature type="domain" description="Methyltransferase type 11" evidence="1">
    <location>
        <begin position="49"/>
        <end position="138"/>
    </location>
</feature>
<evidence type="ECO:0000313" key="3">
    <source>
        <dbReference type="Proteomes" id="UP001138709"/>
    </source>
</evidence>
<dbReference type="EMBL" id="JAAEDL010000001">
    <property type="protein sequence ID" value="MBR0679043.1"/>
    <property type="molecule type" value="Genomic_DNA"/>
</dbReference>
<keyword evidence="3" id="KW-1185">Reference proteome</keyword>
<dbReference type="GO" id="GO:0008757">
    <property type="term" value="F:S-adenosylmethionine-dependent methyltransferase activity"/>
    <property type="evidence" value="ECO:0007669"/>
    <property type="project" value="InterPro"/>
</dbReference>
<dbReference type="InterPro" id="IPR013216">
    <property type="entry name" value="Methyltransf_11"/>
</dbReference>
<reference evidence="2" key="2">
    <citation type="journal article" date="2021" name="Syst. Appl. Microbiol.">
        <title>Roseomonas hellenica sp. nov., isolated from roots of wild-growing Alkanna tinctoria.</title>
        <authorList>
            <person name="Rat A."/>
            <person name="Naranjo H.D."/>
            <person name="Lebbe L."/>
            <person name="Cnockaert M."/>
            <person name="Krigas N."/>
            <person name="Grigoriadou K."/>
            <person name="Maloupa E."/>
            <person name="Willems A."/>
        </authorList>
    </citation>
    <scope>NUCLEOTIDE SEQUENCE</scope>
    <source>
        <strain evidence="2">LMG 31228</strain>
    </source>
</reference>
<dbReference type="Pfam" id="PF08241">
    <property type="entry name" value="Methyltransf_11"/>
    <property type="match status" value="1"/>
</dbReference>